<evidence type="ECO:0000256" key="1">
    <source>
        <dbReference type="ARBA" id="ARBA00005296"/>
    </source>
</evidence>
<reference evidence="5 6" key="2">
    <citation type="journal article" date="2014" name="BMC Genomics">
        <title>An improved genome of the model marine alga Ostreococcus tauri unfolds by assessing Illumina de novo assemblies.</title>
        <authorList>
            <person name="Blanc-Mathieu R."/>
            <person name="Verhelst B."/>
            <person name="Derelle E."/>
            <person name="Rombauts S."/>
            <person name="Bouget F.Y."/>
            <person name="Carre I."/>
            <person name="Chateau A."/>
            <person name="Eyre-Walker A."/>
            <person name="Grimsley N."/>
            <person name="Moreau H."/>
            <person name="Piegu B."/>
            <person name="Rivals E."/>
            <person name="Schackwitz W."/>
            <person name="Van de Peer Y."/>
            <person name="Piganeau G."/>
        </authorList>
    </citation>
    <scope>NUCLEOTIDE SEQUENCE [LARGE SCALE GENOMIC DNA]</scope>
    <source>
        <strain evidence="6">OTTH 0595 / CCAP 157/2 / RCC745</strain>
    </source>
</reference>
<dbReference type="InterPro" id="IPR039370">
    <property type="entry name" value="BTF3"/>
</dbReference>
<dbReference type="PROSITE" id="PS51151">
    <property type="entry name" value="NAC_AB"/>
    <property type="match status" value="1"/>
</dbReference>
<sequence>MDVDRLQRLASAVRTGGKGSMRRKKKVAHKTVSASDSKLQNCLKRMQVNAVNGIQEVNIFQGDNVIQFANPKVQASALANTTVVSGPSQTKALQDILPGVFNQLGPENIANLKKMAEQYSQEESG</sequence>
<evidence type="ECO:0000256" key="3">
    <source>
        <dbReference type="SAM" id="MobiDB-lite"/>
    </source>
</evidence>
<dbReference type="SMART" id="SM01407">
    <property type="entry name" value="NAC"/>
    <property type="match status" value="1"/>
</dbReference>
<evidence type="ECO:0000313" key="6">
    <source>
        <dbReference type="Proteomes" id="UP000009170"/>
    </source>
</evidence>
<keyword evidence="2" id="KW-0805">Transcription regulation</keyword>
<name>Q01EL5_OSTTA</name>
<comment type="subunit">
    <text evidence="2">Part of the nascent polypeptide-associated complex (NAC).</text>
</comment>
<keyword evidence="6" id="KW-1185">Reference proteome</keyword>
<keyword evidence="2" id="KW-0804">Transcription</keyword>
<dbReference type="Proteomes" id="UP000009170">
    <property type="component" value="Unassembled WGS sequence"/>
</dbReference>
<dbReference type="EMBL" id="CAID01000002">
    <property type="protein sequence ID" value="CAL52238.2"/>
    <property type="molecule type" value="Genomic_DNA"/>
</dbReference>
<dbReference type="OrthoDB" id="8033832at2759"/>
<dbReference type="InterPro" id="IPR038187">
    <property type="entry name" value="NAC_A/B_dom_sf"/>
</dbReference>
<evidence type="ECO:0000259" key="4">
    <source>
        <dbReference type="PROSITE" id="PS51151"/>
    </source>
</evidence>
<comment type="caution">
    <text evidence="5">The sequence shown here is derived from an EMBL/GenBank/DDBJ whole genome shotgun (WGS) entry which is preliminary data.</text>
</comment>
<dbReference type="Gene3D" id="2.20.70.30">
    <property type="entry name" value="Nascent polypeptide-associated complex domain"/>
    <property type="match status" value="1"/>
</dbReference>
<evidence type="ECO:0000313" key="5">
    <source>
        <dbReference type="EMBL" id="CAL52238.2"/>
    </source>
</evidence>
<feature type="compositionally biased region" description="Basic residues" evidence="3">
    <location>
        <begin position="20"/>
        <end position="29"/>
    </location>
</feature>
<evidence type="ECO:0000256" key="2">
    <source>
        <dbReference type="RuleBase" id="RU361272"/>
    </source>
</evidence>
<feature type="region of interest" description="Disordered" evidence="3">
    <location>
        <begin position="13"/>
        <end position="33"/>
    </location>
</feature>
<organism evidence="5 6">
    <name type="scientific">Ostreococcus tauri</name>
    <name type="common">Marine green alga</name>
    <dbReference type="NCBI Taxonomy" id="70448"/>
    <lineage>
        <taxon>Eukaryota</taxon>
        <taxon>Viridiplantae</taxon>
        <taxon>Chlorophyta</taxon>
        <taxon>Mamiellophyceae</taxon>
        <taxon>Mamiellales</taxon>
        <taxon>Bathycoccaceae</taxon>
        <taxon>Ostreococcus</taxon>
    </lineage>
</organism>
<dbReference type="GeneID" id="9837072"/>
<dbReference type="CDD" id="cd22055">
    <property type="entry name" value="NAC_BTF3"/>
    <property type="match status" value="1"/>
</dbReference>
<dbReference type="STRING" id="70448.Q01EL5"/>
<dbReference type="RefSeq" id="XP_003074967.1">
    <property type="nucleotide sequence ID" value="XM_003074919.1"/>
</dbReference>
<reference evidence="6" key="1">
    <citation type="journal article" date="2006" name="Proc. Natl. Acad. Sci. U.S.A.">
        <title>Genome analysis of the smallest free-living eukaryote Ostreococcus tauri unveils many unique features.</title>
        <authorList>
            <person name="Derelle E."/>
            <person name="Ferraz C."/>
            <person name="Rombauts S."/>
            <person name="Rouze P."/>
            <person name="Worden A.Z."/>
            <person name="Robbens S."/>
            <person name="Partensky F."/>
            <person name="Degroeve S."/>
            <person name="Echeynie S."/>
            <person name="Cooke R."/>
            <person name="Saeys Y."/>
            <person name="Wuyts J."/>
            <person name="Jabbari K."/>
            <person name="Bowler C."/>
            <person name="Panaud O."/>
            <person name="Piegu B."/>
            <person name="Ball S.G."/>
            <person name="Ral J.-P."/>
            <person name="Bouget F.-Y."/>
            <person name="Piganeau G."/>
            <person name="De Baets B."/>
            <person name="Picard A."/>
            <person name="Delseny M."/>
            <person name="Demaille J."/>
            <person name="Van de Peer Y."/>
            <person name="Moreau H."/>
        </authorList>
    </citation>
    <scope>NUCLEOTIDE SEQUENCE [LARGE SCALE GENOMIC DNA]</scope>
    <source>
        <strain evidence="6">OTTH 0595 / CCAP 157/2 / RCC745</strain>
    </source>
</reference>
<proteinExistence type="inferred from homology"/>
<dbReference type="OMA" id="RMQQSVR"/>
<dbReference type="AlphaFoldDB" id="Q01EL5"/>
<dbReference type="Pfam" id="PF01849">
    <property type="entry name" value="NAC"/>
    <property type="match status" value="1"/>
</dbReference>
<feature type="domain" description="NAC-A/B" evidence="4">
    <location>
        <begin position="33"/>
        <end position="97"/>
    </location>
</feature>
<accession>Q01EL5</accession>
<dbReference type="KEGG" id="ota:OT_ostta02g01960"/>
<dbReference type="FunCoup" id="Q01EL5">
    <property type="interactions" value="1847"/>
</dbReference>
<dbReference type="PANTHER" id="PTHR10351">
    <property type="entry name" value="TRANSCRIPTION FACTOR BTF3 FAMILY MEMBER"/>
    <property type="match status" value="1"/>
</dbReference>
<comment type="similarity">
    <text evidence="1 2">Belongs to the NAC-beta family.</text>
</comment>
<protein>
    <recommendedName>
        <fullName evidence="2">Nascent polypeptide-associated complex subunit beta</fullName>
    </recommendedName>
</protein>
<gene>
    <name evidence="5" type="ORF">OT_ostta02g01960</name>
</gene>
<dbReference type="FunFam" id="2.20.70.30:FF:000001">
    <property type="entry name" value="Transcription factor BTF3 homolog"/>
    <property type="match status" value="1"/>
</dbReference>
<dbReference type="InterPro" id="IPR002715">
    <property type="entry name" value="Nas_poly-pep-assoc_cplx_dom"/>
</dbReference>
<dbReference type="InParanoid" id="Q01EL5"/>